<proteinExistence type="predicted"/>
<evidence type="ECO:0000313" key="1">
    <source>
        <dbReference type="EMBL" id="TKR88030.1"/>
    </source>
</evidence>
<reference evidence="2" key="1">
    <citation type="submission" date="2013-11" db="EMBL/GenBank/DDBJ databases">
        <authorList>
            <person name="Sternberg P."/>
            <person name="Dillman A."/>
            <person name="Macchietto M."/>
        </authorList>
    </citation>
    <scope>NUCLEOTIDE SEQUENCE</scope>
    <source>
        <strain evidence="2">ALL</strain>
    </source>
</reference>
<dbReference type="EMBL" id="AZBU02000003">
    <property type="protein sequence ID" value="TKR88030.1"/>
    <property type="molecule type" value="Genomic_DNA"/>
</dbReference>
<protein>
    <submittedName>
        <fullName evidence="2">Uncharacterized protein</fullName>
    </submittedName>
</protein>
<gene>
    <name evidence="1" type="ORF">L596_012331</name>
    <name evidence="2" type="ORF">L596_012389</name>
</gene>
<dbReference type="Proteomes" id="UP000298663">
    <property type="component" value="Unassembled WGS sequence"/>
</dbReference>
<evidence type="ECO:0000313" key="3">
    <source>
        <dbReference type="Proteomes" id="UP000298663"/>
    </source>
</evidence>
<sequence>MCKLNCPALNRPMTCDNAVRISQESVNEENRDTVQMLSDVLRKERKKNEIRPACPRTLSSRLMAVFGV</sequence>
<name>A0A4U5NWW5_STECR</name>
<accession>A0A4U5NWW5</accession>
<reference evidence="2 3" key="2">
    <citation type="journal article" date="2015" name="Genome Biol.">
        <title>Comparative genomics of Steinernema reveals deeply conserved gene regulatory networks.</title>
        <authorList>
            <person name="Dillman A.R."/>
            <person name="Macchietto M."/>
            <person name="Porter C.F."/>
            <person name="Rogers A."/>
            <person name="Williams B."/>
            <person name="Antoshechkin I."/>
            <person name="Lee M.M."/>
            <person name="Goodwin Z."/>
            <person name="Lu X."/>
            <person name="Lewis E.E."/>
            <person name="Goodrich-Blair H."/>
            <person name="Stock S.P."/>
            <person name="Adams B.J."/>
            <person name="Sternberg P.W."/>
            <person name="Mortazavi A."/>
        </authorList>
    </citation>
    <scope>NUCLEOTIDE SEQUENCE [LARGE SCALE GENOMIC DNA]</scope>
    <source>
        <strain evidence="2 3">ALL</strain>
    </source>
</reference>
<comment type="caution">
    <text evidence="2">The sequence shown here is derived from an EMBL/GenBank/DDBJ whole genome shotgun (WGS) entry which is preliminary data.</text>
</comment>
<reference evidence="2" key="3">
    <citation type="journal article" date="2019" name="G3 (Bethesda)">
        <title>Hybrid Assembly of the Genome of the Entomopathogenic Nematode Steinernema carpocapsae Identifies the X-Chromosome.</title>
        <authorList>
            <person name="Serra L."/>
            <person name="Macchietto M."/>
            <person name="Macias-Munoz A."/>
            <person name="McGill C.J."/>
            <person name="Rodriguez I.M."/>
            <person name="Rodriguez B."/>
            <person name="Murad R."/>
            <person name="Mortazavi A."/>
        </authorList>
    </citation>
    <scope>NUCLEOTIDE SEQUENCE</scope>
    <source>
        <strain evidence="2">ALL</strain>
    </source>
</reference>
<dbReference type="AlphaFoldDB" id="A0A4U5NWW5"/>
<evidence type="ECO:0000313" key="2">
    <source>
        <dbReference type="EMBL" id="TKR88097.1"/>
    </source>
</evidence>
<dbReference type="EMBL" id="AZBU02000003">
    <property type="protein sequence ID" value="TKR88097.1"/>
    <property type="molecule type" value="Genomic_DNA"/>
</dbReference>
<organism evidence="2 3">
    <name type="scientific">Steinernema carpocapsae</name>
    <name type="common">Entomopathogenic nematode</name>
    <dbReference type="NCBI Taxonomy" id="34508"/>
    <lineage>
        <taxon>Eukaryota</taxon>
        <taxon>Metazoa</taxon>
        <taxon>Ecdysozoa</taxon>
        <taxon>Nematoda</taxon>
        <taxon>Chromadorea</taxon>
        <taxon>Rhabditida</taxon>
        <taxon>Tylenchina</taxon>
        <taxon>Panagrolaimomorpha</taxon>
        <taxon>Strongyloidoidea</taxon>
        <taxon>Steinernematidae</taxon>
        <taxon>Steinernema</taxon>
    </lineage>
</organism>
<keyword evidence="3" id="KW-1185">Reference proteome</keyword>